<sequence length="191" mass="21718">MSQEIFSVYAPCAHWVYEGKVRCNGAESLVSVVKELLKKKGCEPQTDLQIIIEWCPKCKAGFAKIIHTPGTVFQMQILWAVDAETVGYQAFAGLEELEYVPADRFDADGKREDGTWELQALKNEVYRLRPDSVWIKDDSCSRQLSHQLDFCQRALDPTKEKACNHSQAEEVALLTIFSFVGSGSEHHYQHY</sequence>
<protein>
    <submittedName>
        <fullName evidence="1">Uncharacterized protein</fullName>
    </submittedName>
</protein>
<keyword evidence="2" id="KW-1185">Reference proteome</keyword>
<evidence type="ECO:0000313" key="1">
    <source>
        <dbReference type="EMBL" id="CEI60766.1"/>
    </source>
</evidence>
<reference evidence="2" key="1">
    <citation type="submission" date="2014-10" db="EMBL/GenBank/DDBJ databases">
        <authorList>
            <person name="King R."/>
        </authorList>
    </citation>
    <scope>NUCLEOTIDE SEQUENCE [LARGE SCALE GENOMIC DNA]</scope>
    <source>
        <strain evidence="2">A3/5</strain>
    </source>
</reference>
<accession>A0A2L2TCQ6</accession>
<dbReference type="AlphaFoldDB" id="A0A2L2TCQ6"/>
<dbReference type="Proteomes" id="UP000245910">
    <property type="component" value="Chromosome II"/>
</dbReference>
<evidence type="ECO:0000313" key="2">
    <source>
        <dbReference type="Proteomes" id="UP000245910"/>
    </source>
</evidence>
<dbReference type="EMBL" id="LN649230">
    <property type="protein sequence ID" value="CEI60766.1"/>
    <property type="molecule type" value="Genomic_DNA"/>
</dbReference>
<name>A0A2L2TCQ6_9HYPO</name>
<organism evidence="1 2">
    <name type="scientific">Fusarium venenatum</name>
    <dbReference type="NCBI Taxonomy" id="56646"/>
    <lineage>
        <taxon>Eukaryota</taxon>
        <taxon>Fungi</taxon>
        <taxon>Dikarya</taxon>
        <taxon>Ascomycota</taxon>
        <taxon>Pezizomycotina</taxon>
        <taxon>Sordariomycetes</taxon>
        <taxon>Hypocreomycetidae</taxon>
        <taxon>Hypocreales</taxon>
        <taxon>Nectriaceae</taxon>
        <taxon>Fusarium</taxon>
    </lineage>
</organism>
<proteinExistence type="predicted"/>